<comment type="caution">
    <text evidence="2">The sequence shown here is derived from an EMBL/GenBank/DDBJ whole genome shotgun (WGS) entry which is preliminary data.</text>
</comment>
<evidence type="ECO:0000313" key="3">
    <source>
        <dbReference type="Proteomes" id="UP001138686"/>
    </source>
</evidence>
<evidence type="ECO:0000313" key="2">
    <source>
        <dbReference type="EMBL" id="MBW2937501.1"/>
    </source>
</evidence>
<evidence type="ECO:0000259" key="1">
    <source>
        <dbReference type="Pfam" id="PF06902"/>
    </source>
</evidence>
<gene>
    <name evidence="2" type="ORF">KXJ69_05250</name>
</gene>
<accession>A0A9X1JZN6</accession>
<reference evidence="2" key="1">
    <citation type="submission" date="2021-07" db="EMBL/GenBank/DDBJ databases">
        <title>Aureisphaera sp. CAU 1614 isolated from sea sediment.</title>
        <authorList>
            <person name="Kim W."/>
        </authorList>
    </citation>
    <scope>NUCLEOTIDE SEQUENCE</scope>
    <source>
        <strain evidence="2">CAU 1614</strain>
    </source>
</reference>
<proteinExistence type="predicted"/>
<name>A0A9X1JZN6_9FLAO</name>
<dbReference type="RefSeq" id="WP_219051926.1">
    <property type="nucleotide sequence ID" value="NZ_JAHWDP010000002.1"/>
</dbReference>
<dbReference type="EMBL" id="JAHWDP010000002">
    <property type="protein sequence ID" value="MBW2937501.1"/>
    <property type="molecule type" value="Genomic_DNA"/>
</dbReference>
<protein>
    <submittedName>
        <fullName evidence="2">(4Fe-4S)-binding protein</fullName>
    </submittedName>
</protein>
<keyword evidence="3" id="KW-1185">Reference proteome</keyword>
<feature type="domain" description="Divergent 4Fe-4S mono-cluster" evidence="1">
    <location>
        <begin position="9"/>
        <end position="68"/>
    </location>
</feature>
<sequence length="78" mass="8759">MEPNSNTFSNEKITVTYDEKKCVLAEVCCKGLSEVFRNSVIPWIDLEGAETDKIIKQIKKCPSGALSFAYSEKLELVK</sequence>
<dbReference type="Pfam" id="PF06902">
    <property type="entry name" value="Fer4_19"/>
    <property type="match status" value="1"/>
</dbReference>
<dbReference type="InterPro" id="IPR010693">
    <property type="entry name" value="Divergent_4Fe-4S_mono-cluster"/>
</dbReference>
<organism evidence="2 3">
    <name type="scientific">Halomarinibacterium sedimenti</name>
    <dbReference type="NCBI Taxonomy" id="2857106"/>
    <lineage>
        <taxon>Bacteria</taxon>
        <taxon>Pseudomonadati</taxon>
        <taxon>Bacteroidota</taxon>
        <taxon>Flavobacteriia</taxon>
        <taxon>Flavobacteriales</taxon>
        <taxon>Flavobacteriaceae</taxon>
        <taxon>Halomarinibacterium</taxon>
    </lineage>
</organism>
<dbReference type="AlphaFoldDB" id="A0A9X1JZN6"/>
<dbReference type="Proteomes" id="UP001138686">
    <property type="component" value="Unassembled WGS sequence"/>
</dbReference>